<comment type="caution">
    <text evidence="2">The sequence shown here is derived from an EMBL/GenBank/DDBJ whole genome shotgun (WGS) entry which is preliminary data.</text>
</comment>
<evidence type="ECO:0000313" key="3">
    <source>
        <dbReference type="Proteomes" id="UP000663891"/>
    </source>
</evidence>
<dbReference type="Proteomes" id="UP000663891">
    <property type="component" value="Unassembled WGS sequence"/>
</dbReference>
<name>A0A815VW72_9BILA</name>
<sequence>MKSISHRMDLIPSSSLSKKAP</sequence>
<evidence type="ECO:0000313" key="2">
    <source>
        <dbReference type="EMBL" id="CAF1535670.1"/>
    </source>
</evidence>
<feature type="compositionally biased region" description="Polar residues" evidence="1">
    <location>
        <begin position="12"/>
        <end position="21"/>
    </location>
</feature>
<gene>
    <name evidence="2" type="ORF">VCS650_LOCUS43859</name>
</gene>
<dbReference type="EMBL" id="CAJNON010005427">
    <property type="protein sequence ID" value="CAF1535670.1"/>
    <property type="molecule type" value="Genomic_DNA"/>
</dbReference>
<dbReference type="AlphaFoldDB" id="A0A815VW72"/>
<proteinExistence type="predicted"/>
<protein>
    <submittedName>
        <fullName evidence="2">Uncharacterized protein</fullName>
    </submittedName>
</protein>
<reference evidence="2" key="1">
    <citation type="submission" date="2021-02" db="EMBL/GenBank/DDBJ databases">
        <authorList>
            <person name="Nowell W R."/>
        </authorList>
    </citation>
    <scope>NUCLEOTIDE SEQUENCE</scope>
</reference>
<feature type="region of interest" description="Disordered" evidence="1">
    <location>
        <begin position="1"/>
        <end position="21"/>
    </location>
</feature>
<organism evidence="2 3">
    <name type="scientific">Adineta steineri</name>
    <dbReference type="NCBI Taxonomy" id="433720"/>
    <lineage>
        <taxon>Eukaryota</taxon>
        <taxon>Metazoa</taxon>
        <taxon>Spiralia</taxon>
        <taxon>Gnathifera</taxon>
        <taxon>Rotifera</taxon>
        <taxon>Eurotatoria</taxon>
        <taxon>Bdelloidea</taxon>
        <taxon>Adinetida</taxon>
        <taxon>Adinetidae</taxon>
        <taxon>Adineta</taxon>
    </lineage>
</organism>
<evidence type="ECO:0000256" key="1">
    <source>
        <dbReference type="SAM" id="MobiDB-lite"/>
    </source>
</evidence>
<feature type="non-terminal residue" evidence="2">
    <location>
        <position position="21"/>
    </location>
</feature>
<accession>A0A815VW72</accession>